<feature type="non-terminal residue" evidence="6">
    <location>
        <position position="118"/>
    </location>
</feature>
<keyword evidence="3" id="KW-0378">Hydrolase</keyword>
<sequence length="118" mass="13830">LLSDLLFVRPITNSAKTMSSFIPVYFYVFEYSRRHVKELLKSVGYPLDIYLDGAAHIEDLAYIWKSHYLELTAQDDEMMKRMTKIWSNFARYGNPTPTVDPLLQNITWPQLPKTEDIP</sequence>
<evidence type="ECO:0000256" key="1">
    <source>
        <dbReference type="ARBA" id="ARBA00005964"/>
    </source>
</evidence>
<evidence type="ECO:0000256" key="3">
    <source>
        <dbReference type="ARBA" id="ARBA00022801"/>
    </source>
</evidence>
<evidence type="ECO:0000259" key="5">
    <source>
        <dbReference type="Pfam" id="PF00135"/>
    </source>
</evidence>
<organism evidence="6">
    <name type="scientific">Leptinotarsa decemlineata</name>
    <name type="common">Colorado potato beetle</name>
    <name type="synonym">Doryphora decemlineata</name>
    <dbReference type="NCBI Taxonomy" id="7539"/>
    <lineage>
        <taxon>Eukaryota</taxon>
        <taxon>Metazoa</taxon>
        <taxon>Ecdysozoa</taxon>
        <taxon>Arthropoda</taxon>
        <taxon>Hexapoda</taxon>
        <taxon>Insecta</taxon>
        <taxon>Pterygota</taxon>
        <taxon>Neoptera</taxon>
        <taxon>Endopterygota</taxon>
        <taxon>Coleoptera</taxon>
        <taxon>Polyphaga</taxon>
        <taxon>Cucujiformia</taxon>
        <taxon>Chrysomeloidea</taxon>
        <taxon>Chrysomelidae</taxon>
        <taxon>Chrysomelinae</taxon>
        <taxon>Doryphorini</taxon>
        <taxon>Leptinotarsa</taxon>
    </lineage>
</organism>
<keyword evidence="2" id="KW-0719">Serine esterase</keyword>
<accession>A0A0A7EP18</accession>
<dbReference type="SUPFAM" id="SSF53474">
    <property type="entry name" value="alpha/beta-Hydrolases"/>
    <property type="match status" value="1"/>
</dbReference>
<evidence type="ECO:0000313" key="6">
    <source>
        <dbReference type="EMBL" id="AIY68342.1"/>
    </source>
</evidence>
<evidence type="ECO:0000256" key="2">
    <source>
        <dbReference type="ARBA" id="ARBA00022487"/>
    </source>
</evidence>
<dbReference type="PANTHER" id="PTHR43142:SF1">
    <property type="entry name" value="CARBOXYLIC ESTER HYDROLASE"/>
    <property type="match status" value="1"/>
</dbReference>
<dbReference type="GO" id="GO:0052689">
    <property type="term" value="F:carboxylic ester hydrolase activity"/>
    <property type="evidence" value="ECO:0007669"/>
    <property type="project" value="UniProtKB-KW"/>
</dbReference>
<feature type="domain" description="Carboxylesterase type B" evidence="5">
    <location>
        <begin position="1"/>
        <end position="112"/>
    </location>
</feature>
<dbReference type="PANTHER" id="PTHR43142">
    <property type="entry name" value="CARBOXYLIC ESTER HYDROLASE"/>
    <property type="match status" value="1"/>
</dbReference>
<name>A0A0A7EP18_LEPDE</name>
<dbReference type="OrthoDB" id="19653at2759"/>
<reference evidence="6" key="1">
    <citation type="submission" date="2014-07" db="EMBL/GenBank/DDBJ databases">
        <title>Identification of esterase genes and their expression profiles in several pesticides treated Colorado potato beetle, Leptinotarsa decemlineata.</title>
        <authorList>
            <person name="Lv F."/>
            <person name="Fu K."/>
        </authorList>
    </citation>
    <scope>NUCLEOTIDE SEQUENCE</scope>
</reference>
<dbReference type="InterPro" id="IPR002018">
    <property type="entry name" value="CarbesteraseB"/>
</dbReference>
<dbReference type="Gene3D" id="3.40.50.1820">
    <property type="entry name" value="alpha/beta hydrolase"/>
    <property type="match status" value="1"/>
</dbReference>
<dbReference type="AlphaFoldDB" id="A0A0A7EP18"/>
<protein>
    <submittedName>
        <fullName evidence="6">Putative glutactin</fullName>
    </submittedName>
</protein>
<comment type="similarity">
    <text evidence="1">Belongs to the type-B carboxylesterase/lipase family.</text>
</comment>
<keyword evidence="4" id="KW-0325">Glycoprotein</keyword>
<dbReference type="Pfam" id="PF00135">
    <property type="entry name" value="COesterase"/>
    <property type="match status" value="1"/>
</dbReference>
<feature type="non-terminal residue" evidence="6">
    <location>
        <position position="1"/>
    </location>
</feature>
<proteinExistence type="evidence at transcript level"/>
<evidence type="ECO:0000256" key="4">
    <source>
        <dbReference type="ARBA" id="ARBA00023180"/>
    </source>
</evidence>
<dbReference type="EMBL" id="KM220551">
    <property type="protein sequence ID" value="AIY68342.1"/>
    <property type="molecule type" value="mRNA"/>
</dbReference>
<dbReference type="InterPro" id="IPR029058">
    <property type="entry name" value="AB_hydrolase_fold"/>
</dbReference>